<proteinExistence type="predicted"/>
<sequence>MGVALSGESDSMKVWRILGYVGTVLAIMAFFGYATLEDLIGSSNGTPDDGPTTTGQYEAPDDSIDDDPIYDDPINDDPDPEEETTLEDDMVDARAGDCVWGANDDGAEWDVEACEVGNFLVLERIAGGDSSCGRWDRRWDYSRWVNDSEGSWDLLCLSMNWAQGDIAHAPVDTCLYQSGSAPSSLYYKFVSCPDANAIVTGYTHVYNDPGFCGSHGWASDRNSEFDLSYTVCVRAYSYY</sequence>
<keyword evidence="2" id="KW-0812">Transmembrane</keyword>
<dbReference type="OrthoDB" id="3700382at2"/>
<evidence type="ECO:0000313" key="3">
    <source>
        <dbReference type="EMBL" id="TQL77522.1"/>
    </source>
</evidence>
<keyword evidence="4" id="KW-1185">Reference proteome</keyword>
<feature type="compositionally biased region" description="Low complexity" evidence="1">
    <location>
        <begin position="45"/>
        <end position="55"/>
    </location>
</feature>
<keyword evidence="2" id="KW-0472">Membrane</keyword>
<dbReference type="Proteomes" id="UP000317043">
    <property type="component" value="Unassembled WGS sequence"/>
</dbReference>
<gene>
    <name evidence="3" type="ORF">FB566_3081</name>
</gene>
<dbReference type="InParanoid" id="A0A543AY65"/>
<name>A0A543AY65_9ACTN</name>
<feature type="compositionally biased region" description="Acidic residues" evidence="1">
    <location>
        <begin position="59"/>
        <end position="90"/>
    </location>
</feature>
<accession>A0A543AY65</accession>
<comment type="caution">
    <text evidence="3">The sequence shown here is derived from an EMBL/GenBank/DDBJ whole genome shotgun (WGS) entry which is preliminary data.</text>
</comment>
<dbReference type="AlphaFoldDB" id="A0A543AY65"/>
<evidence type="ECO:0000256" key="1">
    <source>
        <dbReference type="SAM" id="MobiDB-lite"/>
    </source>
</evidence>
<organism evidence="3 4">
    <name type="scientific">Stackebrandtia endophytica</name>
    <dbReference type="NCBI Taxonomy" id="1496996"/>
    <lineage>
        <taxon>Bacteria</taxon>
        <taxon>Bacillati</taxon>
        <taxon>Actinomycetota</taxon>
        <taxon>Actinomycetes</taxon>
        <taxon>Glycomycetales</taxon>
        <taxon>Glycomycetaceae</taxon>
        <taxon>Stackebrandtia</taxon>
    </lineage>
</organism>
<dbReference type="RefSeq" id="WP_142040541.1">
    <property type="nucleotide sequence ID" value="NZ_JBHTGS010000001.1"/>
</dbReference>
<dbReference type="EMBL" id="VFOW01000001">
    <property type="protein sequence ID" value="TQL77522.1"/>
    <property type="molecule type" value="Genomic_DNA"/>
</dbReference>
<feature type="transmembrane region" description="Helical" evidence="2">
    <location>
        <begin position="17"/>
        <end position="36"/>
    </location>
</feature>
<protein>
    <submittedName>
        <fullName evidence="3">Uncharacterized protein</fullName>
    </submittedName>
</protein>
<reference evidence="3 4" key="1">
    <citation type="submission" date="2019-06" db="EMBL/GenBank/DDBJ databases">
        <title>Sequencing the genomes of 1000 actinobacteria strains.</title>
        <authorList>
            <person name="Klenk H.-P."/>
        </authorList>
    </citation>
    <scope>NUCLEOTIDE SEQUENCE [LARGE SCALE GENOMIC DNA]</scope>
    <source>
        <strain evidence="3 4">DSM 45928</strain>
    </source>
</reference>
<evidence type="ECO:0000256" key="2">
    <source>
        <dbReference type="SAM" id="Phobius"/>
    </source>
</evidence>
<feature type="region of interest" description="Disordered" evidence="1">
    <location>
        <begin position="44"/>
        <end position="90"/>
    </location>
</feature>
<keyword evidence="2" id="KW-1133">Transmembrane helix</keyword>
<evidence type="ECO:0000313" key="4">
    <source>
        <dbReference type="Proteomes" id="UP000317043"/>
    </source>
</evidence>